<gene>
    <name evidence="1" type="ORF">AMTR_s00022p00219350</name>
</gene>
<proteinExistence type="predicted"/>
<dbReference type="PANTHER" id="PTHR31672">
    <property type="entry name" value="BNACNNG10540D PROTEIN"/>
    <property type="match status" value="1"/>
</dbReference>
<evidence type="ECO:0000313" key="2">
    <source>
        <dbReference type="Proteomes" id="UP000017836"/>
    </source>
</evidence>
<dbReference type="Proteomes" id="UP000017836">
    <property type="component" value="Unassembled WGS sequence"/>
</dbReference>
<dbReference type="PANTHER" id="PTHR31672:SF13">
    <property type="entry name" value="F-BOX PROTEIN CPR30-LIKE"/>
    <property type="match status" value="1"/>
</dbReference>
<protein>
    <recommendedName>
        <fullName evidence="3">F-box associated domain-containing protein</fullName>
    </recommendedName>
</protein>
<dbReference type="Gramene" id="ERN11668">
    <property type="protein sequence ID" value="ERN11668"/>
    <property type="gene ID" value="AMTR_s00022p00219350"/>
</dbReference>
<reference evidence="2" key="1">
    <citation type="journal article" date="2013" name="Science">
        <title>The Amborella genome and the evolution of flowering plants.</title>
        <authorList>
            <consortium name="Amborella Genome Project"/>
        </authorList>
    </citation>
    <scope>NUCLEOTIDE SEQUENCE [LARGE SCALE GENOMIC DNA]</scope>
</reference>
<name>W1PUF2_AMBTC</name>
<dbReference type="AlphaFoldDB" id="W1PUF2"/>
<organism evidence="1 2">
    <name type="scientific">Amborella trichopoda</name>
    <dbReference type="NCBI Taxonomy" id="13333"/>
    <lineage>
        <taxon>Eukaryota</taxon>
        <taxon>Viridiplantae</taxon>
        <taxon>Streptophyta</taxon>
        <taxon>Embryophyta</taxon>
        <taxon>Tracheophyta</taxon>
        <taxon>Spermatophyta</taxon>
        <taxon>Magnoliopsida</taxon>
        <taxon>Amborellales</taxon>
        <taxon>Amborellaceae</taxon>
        <taxon>Amborella</taxon>
    </lineage>
</organism>
<keyword evidence="2" id="KW-1185">Reference proteome</keyword>
<dbReference type="HOGENOM" id="CLU_1350522_0_0_1"/>
<accession>W1PUF2</accession>
<evidence type="ECO:0000313" key="1">
    <source>
        <dbReference type="EMBL" id="ERN11668.1"/>
    </source>
</evidence>
<dbReference type="InterPro" id="IPR050796">
    <property type="entry name" value="SCF_F-box_component"/>
</dbReference>
<sequence length="203" mass="22755">MASCVSWVPNTYASPAAKKRNFSLSLIRPPANSTVSPAILYIKLEPLGMAFGFYFDPEDHTFKILAMLANVEQNMIFDSCTGGWRTAAPAGSGRIFVACIVAIKRTFYCVGKSELLALNMESEQWEIIPIPPMNPYPCILDWDGRVCVADVTRVYEMNLWAMGQEKEWVKIITINFPELGMKVTYPRLDVTPVLLVGETLFCE</sequence>
<evidence type="ECO:0008006" key="3">
    <source>
        <dbReference type="Google" id="ProtNLM"/>
    </source>
</evidence>
<dbReference type="EMBL" id="KI392687">
    <property type="protein sequence ID" value="ERN11668.1"/>
    <property type="molecule type" value="Genomic_DNA"/>
</dbReference>